<dbReference type="EMBL" id="FWFD01000003">
    <property type="protein sequence ID" value="SLM84603.1"/>
    <property type="molecule type" value="Genomic_DNA"/>
</dbReference>
<keyword evidence="3 6" id="KW-1133">Transmembrane helix</keyword>
<dbReference type="PANTHER" id="PTHR41335:SF1">
    <property type="entry name" value="MEMBRANE PROTEIN"/>
    <property type="match status" value="1"/>
</dbReference>
<reference evidence="9" key="1">
    <citation type="submission" date="2017-02" db="EMBL/GenBank/DDBJ databases">
        <authorList>
            <person name="Dridi B."/>
        </authorList>
    </citation>
    <scope>NUCLEOTIDE SEQUENCE [LARGE SCALE GENOMIC DNA]</scope>
    <source>
        <strain evidence="9">bH819</strain>
    </source>
</reference>
<dbReference type="Pfam" id="PF06305">
    <property type="entry name" value="LapA_dom"/>
    <property type="match status" value="1"/>
</dbReference>
<evidence type="ECO:0000256" key="1">
    <source>
        <dbReference type="ARBA" id="ARBA00022475"/>
    </source>
</evidence>
<evidence type="ECO:0000256" key="6">
    <source>
        <dbReference type="SAM" id="Phobius"/>
    </source>
</evidence>
<dbReference type="RefSeq" id="WP_179203760.1">
    <property type="nucleotide sequence ID" value="NZ_FWFD01000003.1"/>
</dbReference>
<organism evidence="8 9">
    <name type="scientific">Vagococcus fluvialis bH819</name>
    <dbReference type="NCBI Taxonomy" id="1255619"/>
    <lineage>
        <taxon>Bacteria</taxon>
        <taxon>Bacillati</taxon>
        <taxon>Bacillota</taxon>
        <taxon>Bacilli</taxon>
        <taxon>Lactobacillales</taxon>
        <taxon>Enterococcaceae</taxon>
        <taxon>Vagococcus</taxon>
    </lineage>
</organism>
<dbReference type="GO" id="GO:0005886">
    <property type="term" value="C:plasma membrane"/>
    <property type="evidence" value="ECO:0007669"/>
    <property type="project" value="InterPro"/>
</dbReference>
<feature type="domain" description="Lipopolysaccharide assembly protein A" evidence="7">
    <location>
        <begin position="24"/>
        <end position="83"/>
    </location>
</feature>
<accession>A0A1X6WJX1</accession>
<keyword evidence="4 6" id="KW-0472">Membrane</keyword>
<dbReference type="AlphaFoldDB" id="A0A1X6WJX1"/>
<evidence type="ECO:0000313" key="9">
    <source>
        <dbReference type="Proteomes" id="UP000195918"/>
    </source>
</evidence>
<dbReference type="InterPro" id="IPR010445">
    <property type="entry name" value="LapA_dom"/>
</dbReference>
<keyword evidence="2 6" id="KW-0812">Transmembrane</keyword>
<protein>
    <recommendedName>
        <fullName evidence="7">Lipopolysaccharide assembly protein A domain-containing protein</fullName>
    </recommendedName>
</protein>
<feature type="compositionally biased region" description="Polar residues" evidence="5">
    <location>
        <begin position="134"/>
        <end position="143"/>
    </location>
</feature>
<evidence type="ECO:0000256" key="3">
    <source>
        <dbReference type="ARBA" id="ARBA00022989"/>
    </source>
</evidence>
<evidence type="ECO:0000256" key="5">
    <source>
        <dbReference type="SAM" id="MobiDB-lite"/>
    </source>
</evidence>
<evidence type="ECO:0000256" key="4">
    <source>
        <dbReference type="ARBA" id="ARBA00023136"/>
    </source>
</evidence>
<sequence>MKNTTKLFLVLILSFIVVLFSVINAQQIEVNFMITKISLPLVVIIIGAVFIGALIVSIVMWSNVWQKNKEIKHLKQETHALKTTKETPFDFEEDEEVLNLKQELKNRELEISDLKHQLVNQMMSEKKDSPEISEWQNKLNDEL</sequence>
<dbReference type="PANTHER" id="PTHR41335">
    <property type="entry name" value="MEMBRANE PROTEIN-RELATED"/>
    <property type="match status" value="1"/>
</dbReference>
<keyword evidence="1" id="KW-1003">Cell membrane</keyword>
<evidence type="ECO:0000256" key="2">
    <source>
        <dbReference type="ARBA" id="ARBA00022692"/>
    </source>
</evidence>
<evidence type="ECO:0000259" key="7">
    <source>
        <dbReference type="Pfam" id="PF06305"/>
    </source>
</evidence>
<gene>
    <name evidence="8" type="ORF">FM121_00825</name>
</gene>
<dbReference type="Proteomes" id="UP000195918">
    <property type="component" value="Unassembled WGS sequence"/>
</dbReference>
<feature type="region of interest" description="Disordered" evidence="5">
    <location>
        <begin position="122"/>
        <end position="143"/>
    </location>
</feature>
<keyword evidence="9" id="KW-1185">Reference proteome</keyword>
<proteinExistence type="predicted"/>
<feature type="transmembrane region" description="Helical" evidence="6">
    <location>
        <begin position="41"/>
        <end position="65"/>
    </location>
</feature>
<evidence type="ECO:0000313" key="8">
    <source>
        <dbReference type="EMBL" id="SLM84603.1"/>
    </source>
</evidence>
<name>A0A1X6WJX1_9ENTE</name>